<dbReference type="Pfam" id="PF24883">
    <property type="entry name" value="NPHP3_N"/>
    <property type="match status" value="2"/>
</dbReference>
<dbReference type="InterPro" id="IPR027417">
    <property type="entry name" value="P-loop_NTPase"/>
</dbReference>
<evidence type="ECO:0000313" key="4">
    <source>
        <dbReference type="Proteomes" id="UP000738349"/>
    </source>
</evidence>
<name>A0A9P9ILF4_9HYPO</name>
<dbReference type="Gene3D" id="3.40.50.300">
    <property type="entry name" value="P-loop containing nucleotide triphosphate hydrolases"/>
    <property type="match status" value="1"/>
</dbReference>
<sequence>MLLDIDLKAVLDRLPVVVESSFDSRAQEHNPICLHDTRVDLLRQLSEWADDPRAEAIFWLNGMAGAGKSTISRTVARSFATTGRLGALLQESLQSARLRVAAKSAIDADTAIFEKAAQEQFKKLFLEPLSRIPQDARKTATFVVVVDALDECERDDDVKPIINLFSCVKTLQSPRLRILATSRPDLPIRLGFSAIRSKYQDLILHEMPEHVVEHDISAFLRHELSQSISTYTVTRVATTS</sequence>
<keyword evidence="1" id="KW-0677">Repeat</keyword>
<dbReference type="InterPro" id="IPR056884">
    <property type="entry name" value="NPHP3-like_N"/>
</dbReference>
<dbReference type="AlphaFoldDB" id="A0A9P9ILF4"/>
<accession>A0A9P9ILF4</accession>
<organism evidence="3 4">
    <name type="scientific">Dactylonectria macrodidyma</name>
    <dbReference type="NCBI Taxonomy" id="307937"/>
    <lineage>
        <taxon>Eukaryota</taxon>
        <taxon>Fungi</taxon>
        <taxon>Dikarya</taxon>
        <taxon>Ascomycota</taxon>
        <taxon>Pezizomycotina</taxon>
        <taxon>Sordariomycetes</taxon>
        <taxon>Hypocreomycetidae</taxon>
        <taxon>Hypocreales</taxon>
        <taxon>Nectriaceae</taxon>
        <taxon>Dactylonectria</taxon>
    </lineage>
</organism>
<protein>
    <recommendedName>
        <fullName evidence="2">Nephrocystin 3-like N-terminal domain-containing protein</fullName>
    </recommendedName>
</protein>
<evidence type="ECO:0000259" key="2">
    <source>
        <dbReference type="Pfam" id="PF24883"/>
    </source>
</evidence>
<reference evidence="3" key="1">
    <citation type="journal article" date="2021" name="Nat. Commun.">
        <title>Genetic determinants of endophytism in the Arabidopsis root mycobiome.</title>
        <authorList>
            <person name="Mesny F."/>
            <person name="Miyauchi S."/>
            <person name="Thiergart T."/>
            <person name="Pickel B."/>
            <person name="Atanasova L."/>
            <person name="Karlsson M."/>
            <person name="Huettel B."/>
            <person name="Barry K.W."/>
            <person name="Haridas S."/>
            <person name="Chen C."/>
            <person name="Bauer D."/>
            <person name="Andreopoulos W."/>
            <person name="Pangilinan J."/>
            <person name="LaButti K."/>
            <person name="Riley R."/>
            <person name="Lipzen A."/>
            <person name="Clum A."/>
            <person name="Drula E."/>
            <person name="Henrissat B."/>
            <person name="Kohler A."/>
            <person name="Grigoriev I.V."/>
            <person name="Martin F.M."/>
            <person name="Hacquard S."/>
        </authorList>
    </citation>
    <scope>NUCLEOTIDE SEQUENCE</scope>
    <source>
        <strain evidence="3">MPI-CAGE-AT-0147</strain>
    </source>
</reference>
<keyword evidence="4" id="KW-1185">Reference proteome</keyword>
<feature type="domain" description="Nephrocystin 3-like N-terminal" evidence="2">
    <location>
        <begin position="90"/>
        <end position="183"/>
    </location>
</feature>
<dbReference type="PANTHER" id="PTHR10039">
    <property type="entry name" value="AMELOGENIN"/>
    <property type="match status" value="1"/>
</dbReference>
<dbReference type="Proteomes" id="UP000738349">
    <property type="component" value="Unassembled WGS sequence"/>
</dbReference>
<dbReference type="EMBL" id="JAGMUV010000021">
    <property type="protein sequence ID" value="KAH7124712.1"/>
    <property type="molecule type" value="Genomic_DNA"/>
</dbReference>
<gene>
    <name evidence="3" type="ORF">EDB81DRAFT_890158</name>
</gene>
<proteinExistence type="predicted"/>
<dbReference type="OrthoDB" id="538223at2759"/>
<evidence type="ECO:0000313" key="3">
    <source>
        <dbReference type="EMBL" id="KAH7124712.1"/>
    </source>
</evidence>
<dbReference type="SUPFAM" id="SSF52540">
    <property type="entry name" value="P-loop containing nucleoside triphosphate hydrolases"/>
    <property type="match status" value="1"/>
</dbReference>
<comment type="caution">
    <text evidence="3">The sequence shown here is derived from an EMBL/GenBank/DDBJ whole genome shotgun (WGS) entry which is preliminary data.</text>
</comment>
<evidence type="ECO:0000256" key="1">
    <source>
        <dbReference type="ARBA" id="ARBA00022737"/>
    </source>
</evidence>
<feature type="domain" description="Nephrocystin 3-like N-terminal" evidence="2">
    <location>
        <begin position="44"/>
        <end position="84"/>
    </location>
</feature>